<evidence type="ECO:0000313" key="4">
    <source>
        <dbReference type="EMBL" id="CAE2280926.1"/>
    </source>
</evidence>
<comment type="similarity">
    <text evidence="1">Belongs to the thioesterase PaaI family.</text>
</comment>
<evidence type="ECO:0000259" key="3">
    <source>
        <dbReference type="Pfam" id="PF03061"/>
    </source>
</evidence>
<organism evidence="4">
    <name type="scientific">Odontella aurita</name>
    <dbReference type="NCBI Taxonomy" id="265563"/>
    <lineage>
        <taxon>Eukaryota</taxon>
        <taxon>Sar</taxon>
        <taxon>Stramenopiles</taxon>
        <taxon>Ochrophyta</taxon>
        <taxon>Bacillariophyta</taxon>
        <taxon>Mediophyceae</taxon>
        <taxon>Biddulphiophycidae</taxon>
        <taxon>Eupodiscales</taxon>
        <taxon>Odontellaceae</taxon>
        <taxon>Odontella</taxon>
    </lineage>
</organism>
<proteinExistence type="inferred from homology"/>
<keyword evidence="2" id="KW-0378">Hydrolase</keyword>
<dbReference type="GO" id="GO:0047617">
    <property type="term" value="F:fatty acyl-CoA hydrolase activity"/>
    <property type="evidence" value="ECO:0007669"/>
    <property type="project" value="InterPro"/>
</dbReference>
<name>A0A7S4NE57_9STRA</name>
<evidence type="ECO:0000256" key="1">
    <source>
        <dbReference type="ARBA" id="ARBA00008324"/>
    </source>
</evidence>
<feature type="domain" description="Thioesterase" evidence="3">
    <location>
        <begin position="63"/>
        <end position="135"/>
    </location>
</feature>
<dbReference type="Pfam" id="PF03061">
    <property type="entry name" value="4HBT"/>
    <property type="match status" value="1"/>
</dbReference>
<dbReference type="CDD" id="cd03443">
    <property type="entry name" value="PaaI_thioesterase"/>
    <property type="match status" value="1"/>
</dbReference>
<dbReference type="Gene3D" id="3.10.129.10">
    <property type="entry name" value="Hotdog Thioesterase"/>
    <property type="match status" value="1"/>
</dbReference>
<dbReference type="SUPFAM" id="SSF54637">
    <property type="entry name" value="Thioesterase/thiol ester dehydrase-isomerase"/>
    <property type="match status" value="1"/>
</dbReference>
<evidence type="ECO:0000256" key="2">
    <source>
        <dbReference type="ARBA" id="ARBA00022801"/>
    </source>
</evidence>
<accession>A0A7S4NE57</accession>
<reference evidence="4" key="1">
    <citation type="submission" date="2021-01" db="EMBL/GenBank/DDBJ databases">
        <authorList>
            <person name="Corre E."/>
            <person name="Pelletier E."/>
            <person name="Niang G."/>
            <person name="Scheremetjew M."/>
            <person name="Finn R."/>
            <person name="Kale V."/>
            <person name="Holt S."/>
            <person name="Cochrane G."/>
            <person name="Meng A."/>
            <person name="Brown T."/>
            <person name="Cohen L."/>
        </authorList>
    </citation>
    <scope>NUCLEOTIDE SEQUENCE</scope>
    <source>
        <strain evidence="4">Isolate 1302-5</strain>
    </source>
</reference>
<protein>
    <recommendedName>
        <fullName evidence="3">Thioesterase domain-containing protein</fullName>
    </recommendedName>
</protein>
<dbReference type="PANTHER" id="PTHR21660">
    <property type="entry name" value="THIOESTERASE SUPERFAMILY MEMBER-RELATED"/>
    <property type="match status" value="1"/>
</dbReference>
<sequence length="169" mass="17654">MTMVNGTELREALTDGQLEILLRNGKLGPWSVASVPNLRVRTNSPRFLAVEIDVLESVTNSAGNLHGGAAATIADVVTTAALLAADPRPSVSSDLHCTFVSSAPVGSVIVAEASVDHVGRSLLFSSCRIYTGDGEGRSLVATALHTKKVVGERFVGLGEDLSDSLRSKL</sequence>
<gene>
    <name evidence="4" type="ORF">OAUR00152_LOCUS37593</name>
</gene>
<dbReference type="InterPro" id="IPR003736">
    <property type="entry name" value="PAAI_dom"/>
</dbReference>
<dbReference type="InterPro" id="IPR029069">
    <property type="entry name" value="HotDog_dom_sf"/>
</dbReference>
<dbReference type="InterPro" id="IPR006683">
    <property type="entry name" value="Thioestr_dom"/>
</dbReference>
<dbReference type="NCBIfam" id="TIGR00369">
    <property type="entry name" value="unchar_dom_1"/>
    <property type="match status" value="1"/>
</dbReference>
<dbReference type="EMBL" id="HBKQ01054782">
    <property type="protein sequence ID" value="CAE2280926.1"/>
    <property type="molecule type" value="Transcribed_RNA"/>
</dbReference>
<dbReference type="InterPro" id="IPR039298">
    <property type="entry name" value="ACOT13"/>
</dbReference>
<dbReference type="PANTHER" id="PTHR21660:SF1">
    <property type="entry name" value="ACYL-COENZYME A THIOESTERASE 13"/>
    <property type="match status" value="1"/>
</dbReference>
<dbReference type="AlphaFoldDB" id="A0A7S4NE57"/>